<gene>
    <name evidence="2" type="ORF">Y1Q_0000628</name>
</gene>
<accession>A0A151MBU0</accession>
<keyword evidence="3" id="KW-1185">Reference proteome</keyword>
<reference evidence="2 3" key="1">
    <citation type="journal article" date="2012" name="Genome Biol.">
        <title>Sequencing three crocodilian genomes to illuminate the evolution of archosaurs and amniotes.</title>
        <authorList>
            <person name="St John J.A."/>
            <person name="Braun E.L."/>
            <person name="Isberg S.R."/>
            <person name="Miles L.G."/>
            <person name="Chong A.Y."/>
            <person name="Gongora J."/>
            <person name="Dalzell P."/>
            <person name="Moran C."/>
            <person name="Bed'hom B."/>
            <person name="Abzhanov A."/>
            <person name="Burgess S.C."/>
            <person name="Cooksey A.M."/>
            <person name="Castoe T.A."/>
            <person name="Crawford N.G."/>
            <person name="Densmore L.D."/>
            <person name="Drew J.C."/>
            <person name="Edwards S.V."/>
            <person name="Faircloth B.C."/>
            <person name="Fujita M.K."/>
            <person name="Greenwold M.J."/>
            <person name="Hoffmann F.G."/>
            <person name="Howard J.M."/>
            <person name="Iguchi T."/>
            <person name="Janes D.E."/>
            <person name="Khan S.Y."/>
            <person name="Kohno S."/>
            <person name="de Koning A.J."/>
            <person name="Lance S.L."/>
            <person name="McCarthy F.M."/>
            <person name="McCormack J.E."/>
            <person name="Merchant M.E."/>
            <person name="Peterson D.G."/>
            <person name="Pollock D.D."/>
            <person name="Pourmand N."/>
            <person name="Raney B.J."/>
            <person name="Roessler K.A."/>
            <person name="Sanford J.R."/>
            <person name="Sawyer R.H."/>
            <person name="Schmidt C.J."/>
            <person name="Triplett E.W."/>
            <person name="Tuberville T.D."/>
            <person name="Venegas-Anaya M."/>
            <person name="Howard J.T."/>
            <person name="Jarvis E.D."/>
            <person name="Guillette L.J.Jr."/>
            <person name="Glenn T.C."/>
            <person name="Green R.E."/>
            <person name="Ray D.A."/>
        </authorList>
    </citation>
    <scope>NUCLEOTIDE SEQUENCE [LARGE SCALE GENOMIC DNA]</scope>
    <source>
        <strain evidence="2">KSC_2009_1</strain>
    </source>
</reference>
<comment type="caution">
    <text evidence="2">The sequence shown here is derived from an EMBL/GenBank/DDBJ whole genome shotgun (WGS) entry which is preliminary data.</text>
</comment>
<dbReference type="AlphaFoldDB" id="A0A151MBU0"/>
<name>A0A151MBU0_ALLMI</name>
<sequence>MPRGQQAMPQPDDPWARNWSDFSLTGCCAHQVEISPVSSTEMEMDGGKTVDDCLNSSSPEPGGSVNCFSSSL</sequence>
<organism evidence="2 3">
    <name type="scientific">Alligator mississippiensis</name>
    <name type="common">American alligator</name>
    <dbReference type="NCBI Taxonomy" id="8496"/>
    <lineage>
        <taxon>Eukaryota</taxon>
        <taxon>Metazoa</taxon>
        <taxon>Chordata</taxon>
        <taxon>Craniata</taxon>
        <taxon>Vertebrata</taxon>
        <taxon>Euteleostomi</taxon>
        <taxon>Archelosauria</taxon>
        <taxon>Archosauria</taxon>
        <taxon>Crocodylia</taxon>
        <taxon>Alligatoridae</taxon>
        <taxon>Alligatorinae</taxon>
        <taxon>Alligator</taxon>
    </lineage>
</organism>
<evidence type="ECO:0000313" key="2">
    <source>
        <dbReference type="EMBL" id="KYO21987.1"/>
    </source>
</evidence>
<dbReference type="EMBL" id="AKHW03006283">
    <property type="protein sequence ID" value="KYO21987.1"/>
    <property type="molecule type" value="Genomic_DNA"/>
</dbReference>
<feature type="region of interest" description="Disordered" evidence="1">
    <location>
        <begin position="38"/>
        <end position="72"/>
    </location>
</feature>
<dbReference type="Proteomes" id="UP000050525">
    <property type="component" value="Unassembled WGS sequence"/>
</dbReference>
<evidence type="ECO:0000256" key="1">
    <source>
        <dbReference type="SAM" id="MobiDB-lite"/>
    </source>
</evidence>
<protein>
    <submittedName>
        <fullName evidence="2">Uncharacterized protein</fullName>
    </submittedName>
</protein>
<proteinExistence type="predicted"/>
<evidence type="ECO:0000313" key="3">
    <source>
        <dbReference type="Proteomes" id="UP000050525"/>
    </source>
</evidence>